<keyword evidence="2" id="KW-0285">Flavoprotein</keyword>
<protein>
    <submittedName>
        <fullName evidence="6">FAD-binding protein</fullName>
    </submittedName>
</protein>
<comment type="cofactor">
    <cofactor evidence="1">
        <name>FAD</name>
        <dbReference type="ChEBI" id="CHEBI:57692"/>
    </cofactor>
</comment>
<dbReference type="SUPFAM" id="SSF56425">
    <property type="entry name" value="Succinate dehydrogenase/fumarate reductase flavoprotein, catalytic domain"/>
    <property type="match status" value="1"/>
</dbReference>
<reference evidence="7" key="1">
    <citation type="journal article" date="2019" name="Int. J. Syst. Evol. Microbiol.">
        <title>The Global Catalogue of Microorganisms (GCM) 10K type strain sequencing project: providing services to taxonomists for standard genome sequencing and annotation.</title>
        <authorList>
            <consortium name="The Broad Institute Genomics Platform"/>
            <consortium name="The Broad Institute Genome Sequencing Center for Infectious Disease"/>
            <person name="Wu L."/>
            <person name="Ma J."/>
        </authorList>
    </citation>
    <scope>NUCLEOTIDE SEQUENCE [LARGE SCALE GENOMIC DNA]</scope>
    <source>
        <strain evidence="7">JCM 9373</strain>
    </source>
</reference>
<organism evidence="6 7">
    <name type="scientific">Planomonospora alba</name>
    <dbReference type="NCBI Taxonomy" id="161354"/>
    <lineage>
        <taxon>Bacteria</taxon>
        <taxon>Bacillati</taxon>
        <taxon>Actinomycetota</taxon>
        <taxon>Actinomycetes</taxon>
        <taxon>Streptosporangiales</taxon>
        <taxon>Streptosporangiaceae</taxon>
        <taxon>Planomonospora</taxon>
    </lineage>
</organism>
<name>A0ABP6NFY6_9ACTN</name>
<evidence type="ECO:0000256" key="2">
    <source>
        <dbReference type="ARBA" id="ARBA00022630"/>
    </source>
</evidence>
<dbReference type="PANTHER" id="PTHR43400:SF10">
    <property type="entry name" value="3-OXOSTEROID 1-DEHYDROGENASE"/>
    <property type="match status" value="1"/>
</dbReference>
<dbReference type="InterPro" id="IPR027477">
    <property type="entry name" value="Succ_DH/fumarate_Rdtase_cat_sf"/>
</dbReference>
<dbReference type="InterPro" id="IPR050315">
    <property type="entry name" value="FAD-oxidoreductase_2"/>
</dbReference>
<keyword evidence="7" id="KW-1185">Reference proteome</keyword>
<dbReference type="Proteomes" id="UP001500320">
    <property type="component" value="Unassembled WGS sequence"/>
</dbReference>
<evidence type="ECO:0000259" key="5">
    <source>
        <dbReference type="Pfam" id="PF00890"/>
    </source>
</evidence>
<dbReference type="Gene3D" id="3.50.50.60">
    <property type="entry name" value="FAD/NAD(P)-binding domain"/>
    <property type="match status" value="2"/>
</dbReference>
<dbReference type="PANTHER" id="PTHR43400">
    <property type="entry name" value="FUMARATE REDUCTASE"/>
    <property type="match status" value="1"/>
</dbReference>
<evidence type="ECO:0000256" key="1">
    <source>
        <dbReference type="ARBA" id="ARBA00001974"/>
    </source>
</evidence>
<comment type="caution">
    <text evidence="6">The sequence shown here is derived from an EMBL/GenBank/DDBJ whole genome shotgun (WGS) entry which is preliminary data.</text>
</comment>
<dbReference type="InterPro" id="IPR003953">
    <property type="entry name" value="FAD-dep_OxRdtase_2_FAD-bd"/>
</dbReference>
<dbReference type="Pfam" id="PF00890">
    <property type="entry name" value="FAD_binding_2"/>
    <property type="match status" value="1"/>
</dbReference>
<dbReference type="EMBL" id="BAAAUT010000034">
    <property type="protein sequence ID" value="GAA3146883.1"/>
    <property type="molecule type" value="Genomic_DNA"/>
</dbReference>
<evidence type="ECO:0000313" key="6">
    <source>
        <dbReference type="EMBL" id="GAA3146883.1"/>
    </source>
</evidence>
<accession>A0ABP6NFY6</accession>
<evidence type="ECO:0000256" key="3">
    <source>
        <dbReference type="ARBA" id="ARBA00022827"/>
    </source>
</evidence>
<evidence type="ECO:0000313" key="7">
    <source>
        <dbReference type="Proteomes" id="UP001500320"/>
    </source>
</evidence>
<dbReference type="RefSeq" id="WP_344862149.1">
    <property type="nucleotide sequence ID" value="NZ_BAAAUT010000034.1"/>
</dbReference>
<sequence length="513" mass="54464">MGTSWDDTYDVVVIGSGGGGLTAAYTAGSAGLRTLLLEKSEYFGGMTAYSGACLWLPGNPITAEATAEDTPEGALEYLRAVVGDSAPEAMQRAYVTGSRRLVEFLLQNPAIRFDYGAFPDYYDVPGRVRGGRGIFPRPIAGAELGELLERLQPPMAAHRFGRQVDRTELRGGQALVGRLLLAVTGTGEVTLRTSTRLTGLVIEDGRVVGVEAERADGGAVRVRAERGVLLAAGGFEADIELRRKWQGLEEVWTNAPDTHTGDAILAGMRAGAAVARLENAWWAPNLLYPHGTSAFAVGIHGGLFVDAAGQRFANESLPYTRLGQRILDLRAQGRPVPPVHWIFDARFPAPPCILEAAPDPEEFREAGLWHTADTLEGLADRLAIRPDALAGTVARFNAFAASGVDEDFHRGEDEWDRFFGRGRGPNPCLVPVDRGPFHAVRIGVGDLGTKGGLVTDTSGRVLTEAGEVIAGLYATGNTTASATGNVYPGPGAPIGTAMVFGFLAARHLAGHDL</sequence>
<dbReference type="InterPro" id="IPR036188">
    <property type="entry name" value="FAD/NAD-bd_sf"/>
</dbReference>
<proteinExistence type="predicted"/>
<gene>
    <name evidence="6" type="ORF">GCM10010466_42370</name>
</gene>
<evidence type="ECO:0000256" key="4">
    <source>
        <dbReference type="ARBA" id="ARBA00023002"/>
    </source>
</evidence>
<keyword evidence="3" id="KW-0274">FAD</keyword>
<dbReference type="SUPFAM" id="SSF51905">
    <property type="entry name" value="FAD/NAD(P)-binding domain"/>
    <property type="match status" value="1"/>
</dbReference>
<feature type="domain" description="FAD-dependent oxidoreductase 2 FAD-binding" evidence="5">
    <location>
        <begin position="10"/>
        <end position="493"/>
    </location>
</feature>
<keyword evidence="4" id="KW-0560">Oxidoreductase</keyword>